<organism evidence="3 4">
    <name type="scientific">Vibrio variabilis</name>
    <dbReference type="NCBI Taxonomy" id="990271"/>
    <lineage>
        <taxon>Bacteria</taxon>
        <taxon>Pseudomonadati</taxon>
        <taxon>Pseudomonadota</taxon>
        <taxon>Gammaproteobacteria</taxon>
        <taxon>Vibrionales</taxon>
        <taxon>Vibrionaceae</taxon>
        <taxon>Vibrio</taxon>
    </lineage>
</organism>
<comment type="similarity">
    <text evidence="1">Belongs to the glycosyltransferase 2 family. WaaE/KdtX subfamily.</text>
</comment>
<gene>
    <name evidence="3" type="ORF">JCM19239_3887</name>
</gene>
<reference evidence="4" key="2">
    <citation type="submission" date="2014-09" db="EMBL/GenBank/DDBJ databases">
        <authorList>
            <consortium name="NBRP consortium"/>
            <person name="Sawabe T."/>
            <person name="Meirelles P."/>
            <person name="Nakanishi M."/>
            <person name="Sayaka M."/>
            <person name="Hattori M."/>
            <person name="Ohkuma M."/>
        </authorList>
    </citation>
    <scope>NUCLEOTIDE SEQUENCE [LARGE SCALE GENOMIC DNA]</scope>
    <source>
        <strain evidence="4">JCM 19239</strain>
    </source>
</reference>
<keyword evidence="4" id="KW-1185">Reference proteome</keyword>
<name>A0ABQ0J5X9_9VIBR</name>
<dbReference type="PANTHER" id="PTHR43630">
    <property type="entry name" value="POLY-BETA-1,6-N-ACETYL-D-GLUCOSAMINE SYNTHASE"/>
    <property type="match status" value="1"/>
</dbReference>
<reference evidence="4" key="1">
    <citation type="submission" date="2014-09" db="EMBL/GenBank/DDBJ databases">
        <title>Vibrio variabilis JCM 19239. (C206) whole genome shotgun sequence.</title>
        <authorList>
            <person name="Sawabe T."/>
            <person name="Meirelles P."/>
            <person name="Nakanishi M."/>
            <person name="Sayaka M."/>
            <person name="Hattori M."/>
            <person name="Ohkuma M."/>
        </authorList>
    </citation>
    <scope>NUCLEOTIDE SEQUENCE [LARGE SCALE GENOMIC DNA]</scope>
    <source>
        <strain evidence="4">JCM 19239</strain>
    </source>
</reference>
<comment type="caution">
    <text evidence="3">The sequence shown here is derived from an EMBL/GenBank/DDBJ whole genome shotgun (WGS) entry which is preliminary data.</text>
</comment>
<dbReference type="InterPro" id="IPR001173">
    <property type="entry name" value="Glyco_trans_2-like"/>
</dbReference>
<evidence type="ECO:0000313" key="3">
    <source>
        <dbReference type="EMBL" id="GAL24184.1"/>
    </source>
</evidence>
<evidence type="ECO:0000313" key="4">
    <source>
        <dbReference type="Proteomes" id="UP000029223"/>
    </source>
</evidence>
<protein>
    <submittedName>
        <fullName evidence="3">Two-domain glycosyltransferase</fullName>
    </submittedName>
</protein>
<feature type="domain" description="Glycosyltransferase 2-like" evidence="2">
    <location>
        <begin position="17"/>
        <end position="116"/>
    </location>
</feature>
<dbReference type="CDD" id="cd02511">
    <property type="entry name" value="Beta4Glucosyltransferase"/>
    <property type="match status" value="1"/>
</dbReference>
<dbReference type="Proteomes" id="UP000029223">
    <property type="component" value="Unassembled WGS sequence"/>
</dbReference>
<evidence type="ECO:0000259" key="2">
    <source>
        <dbReference type="Pfam" id="PF00535"/>
    </source>
</evidence>
<dbReference type="Gene3D" id="3.90.550.10">
    <property type="entry name" value="Spore Coat Polysaccharide Biosynthesis Protein SpsA, Chain A"/>
    <property type="match status" value="1"/>
</dbReference>
<sequence>MTSQAKSNQARASIAAIIITKNEEASLEECLQSVAWVDEIIIVDSGSTDGTQKIAEKYGAKFFVNSEWPGFGKQKQLAQSYTDCDWVLALDADERIDDVLQQEIQTMLIAPPKNAVFSLNELTWVFGRFLRHSLVLSSCSLISKLADTIQRQPSARVGYYPDGVDTKRLKVIFFTIPTKIWNIT</sequence>
<proteinExistence type="inferred from homology"/>
<dbReference type="Pfam" id="PF00535">
    <property type="entry name" value="Glycos_transf_2"/>
    <property type="match status" value="1"/>
</dbReference>
<dbReference type="SUPFAM" id="SSF53448">
    <property type="entry name" value="Nucleotide-diphospho-sugar transferases"/>
    <property type="match status" value="1"/>
</dbReference>
<dbReference type="InterPro" id="IPR029044">
    <property type="entry name" value="Nucleotide-diphossugar_trans"/>
</dbReference>
<accession>A0ABQ0J5X9</accession>
<dbReference type="PANTHER" id="PTHR43630:SF2">
    <property type="entry name" value="GLYCOSYLTRANSFERASE"/>
    <property type="match status" value="1"/>
</dbReference>
<dbReference type="EMBL" id="BBMS01000003">
    <property type="protein sequence ID" value="GAL24184.1"/>
    <property type="molecule type" value="Genomic_DNA"/>
</dbReference>
<evidence type="ECO:0000256" key="1">
    <source>
        <dbReference type="ARBA" id="ARBA00038494"/>
    </source>
</evidence>